<dbReference type="RefSeq" id="WP_167360844.1">
    <property type="nucleotide sequence ID" value="NZ_JBIRUT010000001.1"/>
</dbReference>
<evidence type="ECO:0000313" key="3">
    <source>
        <dbReference type="Proteomes" id="UP001611397"/>
    </source>
</evidence>
<keyword evidence="1" id="KW-1133">Transmembrane helix</keyword>
<proteinExistence type="predicted"/>
<evidence type="ECO:0000256" key="1">
    <source>
        <dbReference type="SAM" id="Phobius"/>
    </source>
</evidence>
<keyword evidence="1" id="KW-0472">Membrane</keyword>
<dbReference type="Proteomes" id="UP001611397">
    <property type="component" value="Unassembled WGS sequence"/>
</dbReference>
<sequence>MSDRELWASVGLLATFLGFVVSVFVGPPAWFLGVLFAALAVSVLIIRTEQKKRGHR</sequence>
<protein>
    <recommendedName>
        <fullName evidence="4">Secreted protein</fullName>
    </recommendedName>
</protein>
<name>A0ABW7V059_STROI</name>
<evidence type="ECO:0000313" key="2">
    <source>
        <dbReference type="EMBL" id="MFI2154800.1"/>
    </source>
</evidence>
<gene>
    <name evidence="2" type="ORF">ACH49L_03730</name>
</gene>
<keyword evidence="1" id="KW-0812">Transmembrane</keyword>
<feature type="transmembrane region" description="Helical" evidence="1">
    <location>
        <begin position="30"/>
        <end position="46"/>
    </location>
</feature>
<dbReference type="EMBL" id="JBIRWM010000001">
    <property type="protein sequence ID" value="MFI2154800.1"/>
    <property type="molecule type" value="Genomic_DNA"/>
</dbReference>
<feature type="transmembrane region" description="Helical" evidence="1">
    <location>
        <begin position="7"/>
        <end position="24"/>
    </location>
</feature>
<reference evidence="2 3" key="1">
    <citation type="submission" date="2024-10" db="EMBL/GenBank/DDBJ databases">
        <title>The Natural Products Discovery Center: Release of the First 8490 Sequenced Strains for Exploring Actinobacteria Biosynthetic Diversity.</title>
        <authorList>
            <person name="Kalkreuter E."/>
            <person name="Kautsar S.A."/>
            <person name="Yang D."/>
            <person name="Bader C.D."/>
            <person name="Teijaro C.N."/>
            <person name="Fluegel L."/>
            <person name="Davis C.M."/>
            <person name="Simpson J.R."/>
            <person name="Lauterbach L."/>
            <person name="Steele A.D."/>
            <person name="Gui C."/>
            <person name="Meng S."/>
            <person name="Li G."/>
            <person name="Viehrig K."/>
            <person name="Ye F."/>
            <person name="Su P."/>
            <person name="Kiefer A.F."/>
            <person name="Nichols A."/>
            <person name="Cepeda A.J."/>
            <person name="Yan W."/>
            <person name="Fan B."/>
            <person name="Jiang Y."/>
            <person name="Adhikari A."/>
            <person name="Zheng C.-J."/>
            <person name="Schuster L."/>
            <person name="Cowan T.M."/>
            <person name="Smanski M.J."/>
            <person name="Chevrette M.G."/>
            <person name="De Carvalho L.P.S."/>
            <person name="Shen B."/>
        </authorList>
    </citation>
    <scope>NUCLEOTIDE SEQUENCE [LARGE SCALE GENOMIC DNA]</scope>
    <source>
        <strain evidence="2 3">NPDC020295</strain>
    </source>
</reference>
<accession>A0ABW7V059</accession>
<comment type="caution">
    <text evidence="2">The sequence shown here is derived from an EMBL/GenBank/DDBJ whole genome shotgun (WGS) entry which is preliminary data.</text>
</comment>
<organism evidence="2 3">
    <name type="scientific">Streptomyces olivaceoviridis</name>
    <name type="common">Streptomyces corchorusii</name>
    <dbReference type="NCBI Taxonomy" id="1921"/>
    <lineage>
        <taxon>Bacteria</taxon>
        <taxon>Bacillati</taxon>
        <taxon>Actinomycetota</taxon>
        <taxon>Actinomycetes</taxon>
        <taxon>Kitasatosporales</taxon>
        <taxon>Streptomycetaceae</taxon>
        <taxon>Streptomyces</taxon>
    </lineage>
</organism>
<evidence type="ECO:0008006" key="4">
    <source>
        <dbReference type="Google" id="ProtNLM"/>
    </source>
</evidence>
<keyword evidence="3" id="KW-1185">Reference proteome</keyword>